<name>A0AAN6SGP5_9PEZI</name>
<dbReference type="PANTHER" id="PTHR39697">
    <property type="entry name" value="RICIN B LECTIN DOMAIN-CONTAINING PROTEIN-RELATED"/>
    <property type="match status" value="1"/>
</dbReference>
<accession>A0AAN6SGP5</accession>
<evidence type="ECO:0000256" key="1">
    <source>
        <dbReference type="SAM" id="MobiDB-lite"/>
    </source>
</evidence>
<comment type="caution">
    <text evidence="2">The sequence shown here is derived from an EMBL/GenBank/DDBJ whole genome shotgun (WGS) entry which is preliminary data.</text>
</comment>
<dbReference type="PANTHER" id="PTHR39697:SF1">
    <property type="entry name" value="RICIN B LECTIN DOMAIN-CONTAINING PROTEIN"/>
    <property type="match status" value="1"/>
</dbReference>
<evidence type="ECO:0000313" key="2">
    <source>
        <dbReference type="EMBL" id="KAK3953687.1"/>
    </source>
</evidence>
<feature type="compositionally biased region" description="Basic residues" evidence="1">
    <location>
        <begin position="12"/>
        <end position="27"/>
    </location>
</feature>
<reference evidence="2" key="2">
    <citation type="submission" date="2023-06" db="EMBL/GenBank/DDBJ databases">
        <authorList>
            <consortium name="Lawrence Berkeley National Laboratory"/>
            <person name="Mondo S.J."/>
            <person name="Hensen N."/>
            <person name="Bonometti L."/>
            <person name="Westerberg I."/>
            <person name="Brannstrom I.O."/>
            <person name="Guillou S."/>
            <person name="Cros-Aarteil S."/>
            <person name="Calhoun S."/>
            <person name="Haridas S."/>
            <person name="Kuo A."/>
            <person name="Pangilinan J."/>
            <person name="Riley R."/>
            <person name="Labutti K."/>
            <person name="Andreopoulos B."/>
            <person name="Lipzen A."/>
            <person name="Chen C."/>
            <person name="Yanf M."/>
            <person name="Daum C."/>
            <person name="Ng V."/>
            <person name="Clum A."/>
            <person name="Steindorff A."/>
            <person name="Ohm R."/>
            <person name="Martin F."/>
            <person name="Silar P."/>
            <person name="Natvig D."/>
            <person name="Lalanne C."/>
            <person name="Gautier V."/>
            <person name="Ament-Velasquez S.L."/>
            <person name="Kruys A."/>
            <person name="Hutchinson M.I."/>
            <person name="Powell A.J."/>
            <person name="Barry K."/>
            <person name="Miller A.N."/>
            <person name="Grigoriev I.V."/>
            <person name="Debuchy R."/>
            <person name="Gladieux P."/>
            <person name="Thoren M.H."/>
            <person name="Johannesson H."/>
        </authorList>
    </citation>
    <scope>NUCLEOTIDE SEQUENCE</scope>
    <source>
        <strain evidence="2">CBS 626.80</strain>
    </source>
</reference>
<reference evidence="2" key="1">
    <citation type="journal article" date="2023" name="Mol. Phylogenet. Evol.">
        <title>Genome-scale phylogeny and comparative genomics of the fungal order Sordariales.</title>
        <authorList>
            <person name="Hensen N."/>
            <person name="Bonometti L."/>
            <person name="Westerberg I."/>
            <person name="Brannstrom I.O."/>
            <person name="Guillou S."/>
            <person name="Cros-Aarteil S."/>
            <person name="Calhoun S."/>
            <person name="Haridas S."/>
            <person name="Kuo A."/>
            <person name="Mondo S."/>
            <person name="Pangilinan J."/>
            <person name="Riley R."/>
            <person name="LaButti K."/>
            <person name="Andreopoulos B."/>
            <person name="Lipzen A."/>
            <person name="Chen C."/>
            <person name="Yan M."/>
            <person name="Daum C."/>
            <person name="Ng V."/>
            <person name="Clum A."/>
            <person name="Steindorff A."/>
            <person name="Ohm R.A."/>
            <person name="Martin F."/>
            <person name="Silar P."/>
            <person name="Natvig D.O."/>
            <person name="Lalanne C."/>
            <person name="Gautier V."/>
            <person name="Ament-Velasquez S.L."/>
            <person name="Kruys A."/>
            <person name="Hutchinson M.I."/>
            <person name="Powell A.J."/>
            <person name="Barry K."/>
            <person name="Miller A.N."/>
            <person name="Grigoriev I.V."/>
            <person name="Debuchy R."/>
            <person name="Gladieux P."/>
            <person name="Hiltunen Thoren M."/>
            <person name="Johannesson H."/>
        </authorList>
    </citation>
    <scope>NUCLEOTIDE SEQUENCE</scope>
    <source>
        <strain evidence="2">CBS 626.80</strain>
    </source>
</reference>
<feature type="compositionally biased region" description="Low complexity" evidence="1">
    <location>
        <begin position="28"/>
        <end position="64"/>
    </location>
</feature>
<dbReference type="EMBL" id="MU859101">
    <property type="protein sequence ID" value="KAK3953687.1"/>
    <property type="molecule type" value="Genomic_DNA"/>
</dbReference>
<gene>
    <name evidence="2" type="ORF">QBC32DRAFT_112960</name>
</gene>
<dbReference type="Proteomes" id="UP001303222">
    <property type="component" value="Unassembled WGS sequence"/>
</dbReference>
<sequence length="256" mass="28602">MDVPFDVWLSRVRMKEKTHRRPTRSRHSSSPSSSASPTSSASSENTIRTPTSDSESTVSSSLHTFITSIPRPKMERSLEPSASGSVGGFYQDRDDNPTANSTYIILHQPTNLALTLVDGKLALHEVPVMFKEGHPLEGKCSWHWECVESCGWLGFRNGASGRYLSTPKNNYPNAFNVDELYHSSQQHLVCIRAEGGCEQGSKTPQQRGYVMHFRNDSQLVKAWLNPCSDVLKAGSNAYMTWKYGQEGTVWRFVKVA</sequence>
<dbReference type="AlphaFoldDB" id="A0AAN6SGP5"/>
<keyword evidence="3" id="KW-1185">Reference proteome</keyword>
<organism evidence="2 3">
    <name type="scientific">Pseudoneurospora amorphoporcata</name>
    <dbReference type="NCBI Taxonomy" id="241081"/>
    <lineage>
        <taxon>Eukaryota</taxon>
        <taxon>Fungi</taxon>
        <taxon>Dikarya</taxon>
        <taxon>Ascomycota</taxon>
        <taxon>Pezizomycotina</taxon>
        <taxon>Sordariomycetes</taxon>
        <taxon>Sordariomycetidae</taxon>
        <taxon>Sordariales</taxon>
        <taxon>Sordariaceae</taxon>
        <taxon>Pseudoneurospora</taxon>
    </lineage>
</organism>
<evidence type="ECO:0000313" key="3">
    <source>
        <dbReference type="Proteomes" id="UP001303222"/>
    </source>
</evidence>
<proteinExistence type="predicted"/>
<feature type="region of interest" description="Disordered" evidence="1">
    <location>
        <begin position="1"/>
        <end position="94"/>
    </location>
</feature>
<protein>
    <submittedName>
        <fullName evidence="2">Uncharacterized protein</fullName>
    </submittedName>
</protein>